<dbReference type="AlphaFoldDB" id="X1SDR0"/>
<evidence type="ECO:0000313" key="2">
    <source>
        <dbReference type="EMBL" id="GAI91147.1"/>
    </source>
</evidence>
<dbReference type="EMBL" id="BARW01020400">
    <property type="protein sequence ID" value="GAI91147.1"/>
    <property type="molecule type" value="Genomic_DNA"/>
</dbReference>
<keyword evidence="1" id="KW-1133">Transmembrane helix</keyword>
<feature type="transmembrane region" description="Helical" evidence="1">
    <location>
        <begin position="32"/>
        <end position="53"/>
    </location>
</feature>
<feature type="non-terminal residue" evidence="2">
    <location>
        <position position="55"/>
    </location>
</feature>
<proteinExistence type="predicted"/>
<comment type="caution">
    <text evidence="2">The sequence shown here is derived from an EMBL/GenBank/DDBJ whole genome shotgun (WGS) entry which is preliminary data.</text>
</comment>
<sequence>MGNIPRVIVFSLIIIGTIGLLINEFAFNWGTVATLTFATMNLAGLVILMYFLFYD</sequence>
<name>X1SDR0_9ZZZZ</name>
<keyword evidence="1" id="KW-0472">Membrane</keyword>
<gene>
    <name evidence="2" type="ORF">S12H4_34476</name>
</gene>
<keyword evidence="1" id="KW-0812">Transmembrane</keyword>
<protein>
    <submittedName>
        <fullName evidence="2">Uncharacterized protein</fullName>
    </submittedName>
</protein>
<feature type="transmembrane region" description="Helical" evidence="1">
    <location>
        <begin position="7"/>
        <end position="26"/>
    </location>
</feature>
<evidence type="ECO:0000256" key="1">
    <source>
        <dbReference type="SAM" id="Phobius"/>
    </source>
</evidence>
<accession>X1SDR0</accession>
<organism evidence="2">
    <name type="scientific">marine sediment metagenome</name>
    <dbReference type="NCBI Taxonomy" id="412755"/>
    <lineage>
        <taxon>unclassified sequences</taxon>
        <taxon>metagenomes</taxon>
        <taxon>ecological metagenomes</taxon>
    </lineage>
</organism>
<reference evidence="2" key="1">
    <citation type="journal article" date="2014" name="Front. Microbiol.">
        <title>High frequency of phylogenetically diverse reductive dehalogenase-homologous genes in deep subseafloor sedimentary metagenomes.</title>
        <authorList>
            <person name="Kawai M."/>
            <person name="Futagami T."/>
            <person name="Toyoda A."/>
            <person name="Takaki Y."/>
            <person name="Nishi S."/>
            <person name="Hori S."/>
            <person name="Arai W."/>
            <person name="Tsubouchi T."/>
            <person name="Morono Y."/>
            <person name="Uchiyama I."/>
            <person name="Ito T."/>
            <person name="Fujiyama A."/>
            <person name="Inagaki F."/>
            <person name="Takami H."/>
        </authorList>
    </citation>
    <scope>NUCLEOTIDE SEQUENCE</scope>
    <source>
        <strain evidence="2">Expedition CK06-06</strain>
    </source>
</reference>